<dbReference type="SUPFAM" id="SSF52317">
    <property type="entry name" value="Class I glutamine amidotransferase-like"/>
    <property type="match status" value="1"/>
</dbReference>
<organism evidence="2 3">
    <name type="scientific">Rosistilla ulvae</name>
    <dbReference type="NCBI Taxonomy" id="1930277"/>
    <lineage>
        <taxon>Bacteria</taxon>
        <taxon>Pseudomonadati</taxon>
        <taxon>Planctomycetota</taxon>
        <taxon>Planctomycetia</taxon>
        <taxon>Pirellulales</taxon>
        <taxon>Pirellulaceae</taxon>
        <taxon>Rosistilla</taxon>
    </lineage>
</organism>
<feature type="domain" description="Biotin-protein ligase N-terminal" evidence="1">
    <location>
        <begin position="77"/>
        <end position="152"/>
    </location>
</feature>
<dbReference type="Gene3D" id="3.40.50.880">
    <property type="match status" value="1"/>
</dbReference>
<dbReference type="PROSITE" id="PS51273">
    <property type="entry name" value="GATASE_TYPE_1"/>
    <property type="match status" value="1"/>
</dbReference>
<accession>A0A517LW86</accession>
<proteinExistence type="predicted"/>
<evidence type="ECO:0000259" key="1">
    <source>
        <dbReference type="Pfam" id="PF09825"/>
    </source>
</evidence>
<dbReference type="InterPro" id="IPR029062">
    <property type="entry name" value="Class_I_gatase-like"/>
</dbReference>
<gene>
    <name evidence="2" type="ORF">EC9_10660</name>
</gene>
<dbReference type="PIRSF" id="PIRSF016642">
    <property type="entry name" value="UCP016642"/>
    <property type="match status" value="1"/>
</dbReference>
<dbReference type="EMBL" id="CP036261">
    <property type="protein sequence ID" value="QDS86891.1"/>
    <property type="molecule type" value="Genomic_DNA"/>
</dbReference>
<evidence type="ECO:0000313" key="2">
    <source>
        <dbReference type="EMBL" id="QDS86891.1"/>
    </source>
</evidence>
<dbReference type="Proteomes" id="UP000319557">
    <property type="component" value="Chromosome"/>
</dbReference>
<dbReference type="AlphaFoldDB" id="A0A517LW86"/>
<reference evidence="2 3" key="1">
    <citation type="submission" date="2019-02" db="EMBL/GenBank/DDBJ databases">
        <title>Deep-cultivation of Planctomycetes and their phenomic and genomic characterization uncovers novel biology.</title>
        <authorList>
            <person name="Wiegand S."/>
            <person name="Jogler M."/>
            <person name="Boedeker C."/>
            <person name="Pinto D."/>
            <person name="Vollmers J."/>
            <person name="Rivas-Marin E."/>
            <person name="Kohn T."/>
            <person name="Peeters S.H."/>
            <person name="Heuer A."/>
            <person name="Rast P."/>
            <person name="Oberbeckmann S."/>
            <person name="Bunk B."/>
            <person name="Jeske O."/>
            <person name="Meyerdierks A."/>
            <person name="Storesund J.E."/>
            <person name="Kallscheuer N."/>
            <person name="Luecker S."/>
            <person name="Lage O.M."/>
            <person name="Pohl T."/>
            <person name="Merkel B.J."/>
            <person name="Hornburger P."/>
            <person name="Mueller R.-W."/>
            <person name="Bruemmer F."/>
            <person name="Labrenz M."/>
            <person name="Spormann A.M."/>
            <person name="Op den Camp H."/>
            <person name="Overmann J."/>
            <person name="Amann R."/>
            <person name="Jetten M.S.M."/>
            <person name="Mascher T."/>
            <person name="Medema M.H."/>
            <person name="Devos D.P."/>
            <person name="Kaster A.-K."/>
            <person name="Ovreas L."/>
            <person name="Rohde M."/>
            <person name="Galperin M.Y."/>
            <person name="Jogler C."/>
        </authorList>
    </citation>
    <scope>NUCLEOTIDE SEQUENCE [LARGE SCALE GENOMIC DNA]</scope>
    <source>
        <strain evidence="2 3">EC9</strain>
    </source>
</reference>
<protein>
    <recommendedName>
        <fullName evidence="1">Biotin-protein ligase N-terminal domain-containing protein</fullName>
    </recommendedName>
</protein>
<dbReference type="InterPro" id="IPR019197">
    <property type="entry name" value="Biotin-prot_ligase_N"/>
</dbReference>
<dbReference type="KEGG" id="ruv:EC9_10660"/>
<keyword evidence="3" id="KW-1185">Reference proteome</keyword>
<dbReference type="Pfam" id="PF09825">
    <property type="entry name" value="BPL_N"/>
    <property type="match status" value="1"/>
</dbReference>
<dbReference type="InterPro" id="IPR015834">
    <property type="entry name" value="UCP016642"/>
</dbReference>
<evidence type="ECO:0000313" key="3">
    <source>
        <dbReference type="Proteomes" id="UP000319557"/>
    </source>
</evidence>
<sequence>MKRSTATFPEALLGSITTLCQLMLFCVLVATGIVRAESLPGTDRDTLIRVAIYDHSDGSANGPKNLKRILVRDAGFDAVRVTPQEIQKGILEKFDVLIMPGGSGSKQAEKLGEEGREVVKSFVRSGGGYVGICAGSYLASSQYTWSLGIVNARVWDRSHWARGTGTVSLGLSPSGRNVLKSKASELEVYYGQGPLLIPHDNPELPGYEVLATYETEIAKKGAPVGAMVGTHAIVRTMFHDGRVLCFSPHPESSGGPNSIMVEGIRWAGSKPRN</sequence>
<dbReference type="RefSeq" id="WP_246105961.1">
    <property type="nucleotide sequence ID" value="NZ_CP036261.1"/>
</dbReference>
<name>A0A517LW86_9BACT</name>